<feature type="transmembrane region" description="Helical" evidence="2">
    <location>
        <begin position="46"/>
        <end position="66"/>
    </location>
</feature>
<dbReference type="AlphaFoldDB" id="A0A7K4C029"/>
<evidence type="ECO:0000313" key="4">
    <source>
        <dbReference type="Proteomes" id="UP000526302"/>
    </source>
</evidence>
<feature type="transmembrane region" description="Helical" evidence="2">
    <location>
        <begin position="12"/>
        <end position="39"/>
    </location>
</feature>
<protein>
    <submittedName>
        <fullName evidence="3">Uncharacterized protein</fullName>
    </submittedName>
</protein>
<feature type="region of interest" description="Disordered" evidence="1">
    <location>
        <begin position="103"/>
        <end position="124"/>
    </location>
</feature>
<keyword evidence="2" id="KW-1133">Transmembrane helix</keyword>
<evidence type="ECO:0000256" key="2">
    <source>
        <dbReference type="SAM" id="Phobius"/>
    </source>
</evidence>
<dbReference type="Proteomes" id="UP000526302">
    <property type="component" value="Unassembled WGS sequence"/>
</dbReference>
<proteinExistence type="predicted"/>
<dbReference type="EMBL" id="JAAZKV010000028">
    <property type="protein sequence ID" value="NMA44848.1"/>
    <property type="molecule type" value="Genomic_DNA"/>
</dbReference>
<keyword evidence="2" id="KW-0812">Transmembrane</keyword>
<organism evidence="3 4">
    <name type="scientific">Candidatus Iainarchaeum sp</name>
    <dbReference type="NCBI Taxonomy" id="3101447"/>
    <lineage>
        <taxon>Archaea</taxon>
        <taxon>Candidatus Iainarchaeota</taxon>
        <taxon>Candidatus Iainarchaeia</taxon>
        <taxon>Candidatus Iainarchaeales</taxon>
        <taxon>Candidatus Iainarchaeaceae</taxon>
        <taxon>Candidatus Iainarchaeum</taxon>
    </lineage>
</organism>
<reference evidence="3 4" key="1">
    <citation type="journal article" date="2020" name="Biotechnol. Biofuels">
        <title>New insights from the biogas microbiome by comprehensive genome-resolved metagenomics of nearly 1600 species originating from multiple anaerobic digesters.</title>
        <authorList>
            <person name="Campanaro S."/>
            <person name="Treu L."/>
            <person name="Rodriguez-R L.M."/>
            <person name="Kovalovszki A."/>
            <person name="Ziels R.M."/>
            <person name="Maus I."/>
            <person name="Zhu X."/>
            <person name="Kougias P.G."/>
            <person name="Basile A."/>
            <person name="Luo G."/>
            <person name="Schluter A."/>
            <person name="Konstantinidis K.T."/>
            <person name="Angelidaki I."/>
        </authorList>
    </citation>
    <scope>NUCLEOTIDE SEQUENCE [LARGE SCALE GENOMIC DNA]</scope>
    <source>
        <strain evidence="3">AS22ysBPME_79</strain>
    </source>
</reference>
<comment type="caution">
    <text evidence="3">The sequence shown here is derived from an EMBL/GenBank/DDBJ whole genome shotgun (WGS) entry which is preliminary data.</text>
</comment>
<evidence type="ECO:0000313" key="3">
    <source>
        <dbReference type="EMBL" id="NMA44848.1"/>
    </source>
</evidence>
<sequence>MDFFVLTNLFPIILFFGELFGDLTFILKIFVLMAIFSYVMNHVGKGALGIFIFALISWLVIFDYFAIFGSIYILHILLTMGLISVIIDFMFITPGPAPKAPGMGEPVGSGKDFTTRLGGPPLLR</sequence>
<keyword evidence="2" id="KW-0472">Membrane</keyword>
<gene>
    <name evidence="3" type="ORF">GX950_03505</name>
</gene>
<feature type="transmembrane region" description="Helical" evidence="2">
    <location>
        <begin position="72"/>
        <end position="93"/>
    </location>
</feature>
<accession>A0A7K4C029</accession>
<evidence type="ECO:0000256" key="1">
    <source>
        <dbReference type="SAM" id="MobiDB-lite"/>
    </source>
</evidence>
<name>A0A7K4C029_9ARCH</name>